<organism evidence="2">
    <name type="scientific">marine metagenome</name>
    <dbReference type="NCBI Taxonomy" id="408172"/>
    <lineage>
        <taxon>unclassified sequences</taxon>
        <taxon>metagenomes</taxon>
        <taxon>ecological metagenomes</taxon>
    </lineage>
</organism>
<evidence type="ECO:0000313" key="2">
    <source>
        <dbReference type="EMBL" id="SVC81518.1"/>
    </source>
</evidence>
<protein>
    <recommendedName>
        <fullName evidence="1">DUF6265 domain-containing protein</fullName>
    </recommendedName>
</protein>
<accession>A0A382Q9C3</accession>
<name>A0A382Q9C3_9ZZZZ</name>
<sequence length="159" mass="17203">MRCLLVGFVFVFLFAAPTFGQTPSAKVSDLAWMTGHYKGNMGGGTLEENWAEPEGGSIASLVRSTGAGATNMIELIVIEEEGDSLSLRLKQWDPGMEPRAEGFQVMELIEIGDKKVVFKNTGQVGMQQLGYSLNGDQFTISIKNAQGGFDIPLTRQSGH</sequence>
<evidence type="ECO:0000259" key="1">
    <source>
        <dbReference type="Pfam" id="PF19780"/>
    </source>
</evidence>
<dbReference type="AlphaFoldDB" id="A0A382Q9C3"/>
<gene>
    <name evidence="2" type="ORF">METZ01_LOCUS334372</name>
</gene>
<proteinExistence type="predicted"/>
<dbReference type="InterPro" id="IPR046232">
    <property type="entry name" value="DUF6265"/>
</dbReference>
<reference evidence="2" key="1">
    <citation type="submission" date="2018-05" db="EMBL/GenBank/DDBJ databases">
        <authorList>
            <person name="Lanie J.A."/>
            <person name="Ng W.-L."/>
            <person name="Kazmierczak K.M."/>
            <person name="Andrzejewski T.M."/>
            <person name="Davidsen T.M."/>
            <person name="Wayne K.J."/>
            <person name="Tettelin H."/>
            <person name="Glass J.I."/>
            <person name="Rusch D."/>
            <person name="Podicherti R."/>
            <person name="Tsui H.-C.T."/>
            <person name="Winkler M.E."/>
        </authorList>
    </citation>
    <scope>NUCLEOTIDE SEQUENCE</scope>
</reference>
<feature type="domain" description="DUF6265" evidence="1">
    <location>
        <begin position="31"/>
        <end position="143"/>
    </location>
</feature>
<dbReference type="Pfam" id="PF19780">
    <property type="entry name" value="DUF6265"/>
    <property type="match status" value="1"/>
</dbReference>
<dbReference type="EMBL" id="UINC01112517">
    <property type="protein sequence ID" value="SVC81518.1"/>
    <property type="molecule type" value="Genomic_DNA"/>
</dbReference>